<sequence>MILHDFVGFRVRFENLIFLIKAEKSTIGISVTQPLRWGRDVVPRYVCENLEDCGEIRMEDLLAILKERSPDYHLLSDNCWSYADATFKQVIRKFSETPSLSPERRSYLASFLNNTSPVMPDEVLRSVRTAAVRAAVVAPTTLPAQVAGFPITPADVQNGLNTFTAAQAYAPQVLRALQAYRGGVHTQAGLASLITRAFRYLVSLPAFIIKWAVWVAPYLAAGVAGGLIAYALGTLFIFIIVDATSLGQSLERWWRSLFSTRLLNQAQGLPAM</sequence>
<dbReference type="Proteomes" id="UP001497444">
    <property type="component" value="Chromosome 5"/>
</dbReference>
<protein>
    <submittedName>
        <fullName evidence="1">Uncharacterized protein</fullName>
    </submittedName>
</protein>
<organism evidence="1 2">
    <name type="scientific">Sphagnum jensenii</name>
    <dbReference type="NCBI Taxonomy" id="128206"/>
    <lineage>
        <taxon>Eukaryota</taxon>
        <taxon>Viridiplantae</taxon>
        <taxon>Streptophyta</taxon>
        <taxon>Embryophyta</taxon>
        <taxon>Bryophyta</taxon>
        <taxon>Sphagnophytina</taxon>
        <taxon>Sphagnopsida</taxon>
        <taxon>Sphagnales</taxon>
        <taxon>Sphagnaceae</taxon>
        <taxon>Sphagnum</taxon>
    </lineage>
</organism>
<evidence type="ECO:0000313" key="2">
    <source>
        <dbReference type="Proteomes" id="UP001497444"/>
    </source>
</evidence>
<gene>
    <name evidence="1" type="ORF">CSSPJE1EN1_LOCUS18298</name>
</gene>
<reference evidence="1" key="1">
    <citation type="submission" date="2024-02" db="EMBL/GenBank/DDBJ databases">
        <authorList>
            <consortium name="ELIXIR-Norway"/>
            <consortium name="Elixir Norway"/>
        </authorList>
    </citation>
    <scope>NUCLEOTIDE SEQUENCE</scope>
</reference>
<proteinExistence type="predicted"/>
<accession>A0ABP0X3D1</accession>
<name>A0ABP0X3D1_9BRYO</name>
<evidence type="ECO:0000313" key="1">
    <source>
        <dbReference type="EMBL" id="CAK9272820.1"/>
    </source>
</evidence>
<keyword evidence="2" id="KW-1185">Reference proteome</keyword>
<dbReference type="EMBL" id="OZ020100">
    <property type="protein sequence ID" value="CAK9272820.1"/>
    <property type="molecule type" value="Genomic_DNA"/>
</dbReference>